<dbReference type="InterPro" id="IPR016032">
    <property type="entry name" value="Sig_transdc_resp-reg_C-effctor"/>
</dbReference>
<dbReference type="Proteomes" id="UP001277761">
    <property type="component" value="Unassembled WGS sequence"/>
</dbReference>
<dbReference type="Gene3D" id="1.10.10.10">
    <property type="entry name" value="Winged helix-like DNA-binding domain superfamily/Winged helix DNA-binding domain"/>
    <property type="match status" value="1"/>
</dbReference>
<proteinExistence type="predicted"/>
<dbReference type="InterPro" id="IPR000792">
    <property type="entry name" value="Tscrpt_reg_LuxR_C"/>
</dbReference>
<dbReference type="PRINTS" id="PR00038">
    <property type="entry name" value="HTHLUXR"/>
</dbReference>
<accession>A0ABU4VL11</accession>
<dbReference type="PANTHER" id="PTHR44688">
    <property type="entry name" value="DNA-BINDING TRANSCRIPTIONAL ACTIVATOR DEVR_DOSR"/>
    <property type="match status" value="1"/>
</dbReference>
<evidence type="ECO:0000256" key="1">
    <source>
        <dbReference type="ARBA" id="ARBA00023015"/>
    </source>
</evidence>
<dbReference type="PANTHER" id="PTHR44688:SF16">
    <property type="entry name" value="DNA-BINDING TRANSCRIPTIONAL ACTIVATOR DEVR_DOSR"/>
    <property type="match status" value="1"/>
</dbReference>
<feature type="domain" description="HTH luxR-type" evidence="4">
    <location>
        <begin position="610"/>
        <end position="675"/>
    </location>
</feature>
<dbReference type="CDD" id="cd06170">
    <property type="entry name" value="LuxR_C_like"/>
    <property type="match status" value="1"/>
</dbReference>
<dbReference type="SUPFAM" id="SSF48452">
    <property type="entry name" value="TPR-like"/>
    <property type="match status" value="1"/>
</dbReference>
<protein>
    <submittedName>
        <fullName evidence="5">Helix-turn-helix transcriptional regulator</fullName>
    </submittedName>
</protein>
<dbReference type="Pfam" id="PF00196">
    <property type="entry name" value="GerE"/>
    <property type="match status" value="1"/>
</dbReference>
<dbReference type="SUPFAM" id="SSF46894">
    <property type="entry name" value="C-terminal effector domain of the bipartite response regulators"/>
    <property type="match status" value="1"/>
</dbReference>
<keyword evidence="3" id="KW-0804">Transcription</keyword>
<keyword evidence="6" id="KW-1185">Reference proteome</keyword>
<dbReference type="PROSITE" id="PS50043">
    <property type="entry name" value="HTH_LUXR_2"/>
    <property type="match status" value="1"/>
</dbReference>
<gene>
    <name evidence="5" type="ORF">SK069_13005</name>
</gene>
<evidence type="ECO:0000259" key="4">
    <source>
        <dbReference type="PROSITE" id="PS50043"/>
    </source>
</evidence>
<reference evidence="5 6" key="1">
    <citation type="submission" date="2023-11" db="EMBL/GenBank/DDBJ databases">
        <authorList>
            <person name="Xu M."/>
            <person name="Jiang T."/>
        </authorList>
    </citation>
    <scope>NUCLEOTIDE SEQUENCE [LARGE SCALE GENOMIC DNA]</scope>
    <source>
        <strain evidence="5 6">SD</strain>
    </source>
</reference>
<keyword evidence="2" id="KW-0238">DNA-binding</keyword>
<comment type="caution">
    <text evidence="5">The sequence shown here is derived from an EMBL/GenBank/DDBJ whole genome shotgun (WGS) entry which is preliminary data.</text>
</comment>
<sequence length="682" mass="70976">MSSPERARGGGAAPTPADERLAAIAAALLAAPFPVDAVGVVAGLPERRADAAVASLVRDGTLLTEDHGRARFADAAAAARLRADVAPTARRRMHARAARELARRGRVAEAAEHALEGDVAGDGELVELLERSGADALRRGAIDRALRVLGAAVLARGDEARPELLRGWATALLAAGRAAEAGDAARAALLHPALDLPGRIDALGLLGRAEYLTGAGDLGATALDRAVELAADHDRVAAVGALLDHATTGWAVAGPARALPYNERAVAMAQDGPEALRSRARVSRDQVAAECGDHAALRAAVARGVRLEPEPVASSRTTTELVSPVADLYPYAHAAQFADLLDESLAALDAALERLVEAGADDAVSMVELFRANHLIRRGRLAEALRGADRARQLAGTPLAVPVARSLRDLVLARRGARQEPVAVPTEGVAWIVPLWHAWAEGIARLEERDPRAADAFARMERRLADAGVREPNHTPWFAQGVEAQLLAGRRDDAGRVTALLAELADGHPGVWPAFALALCRARLAEHDGDLDGAIAGFHEALARLGSVDLPLERAVAQLALGAALRRSGRPVDARAPLSAALATSEAAGAGGLVRLAAGELRLAGGRRRPARDRDAISPAELRVARAAVAGLTNAEIARTLHLSPNTVATHLKHVYAKLGVRGRTQLAAVGLPADADAVASD</sequence>
<keyword evidence="1" id="KW-0805">Transcription regulation</keyword>
<dbReference type="InterPro" id="IPR036388">
    <property type="entry name" value="WH-like_DNA-bd_sf"/>
</dbReference>
<dbReference type="InterPro" id="IPR011990">
    <property type="entry name" value="TPR-like_helical_dom_sf"/>
</dbReference>
<evidence type="ECO:0000313" key="5">
    <source>
        <dbReference type="EMBL" id="MDX8152518.1"/>
    </source>
</evidence>
<dbReference type="PROSITE" id="PS00622">
    <property type="entry name" value="HTH_LUXR_1"/>
    <property type="match status" value="1"/>
</dbReference>
<evidence type="ECO:0000313" key="6">
    <source>
        <dbReference type="Proteomes" id="UP001277761"/>
    </source>
</evidence>
<dbReference type="SMART" id="SM00421">
    <property type="entry name" value="HTH_LUXR"/>
    <property type="match status" value="1"/>
</dbReference>
<name>A0ABU4VL11_9ACTN</name>
<dbReference type="RefSeq" id="WP_319954674.1">
    <property type="nucleotide sequence ID" value="NZ_JAXAVX010000006.1"/>
</dbReference>
<dbReference type="EMBL" id="JAXAVX010000006">
    <property type="protein sequence ID" value="MDX8152518.1"/>
    <property type="molecule type" value="Genomic_DNA"/>
</dbReference>
<evidence type="ECO:0000256" key="2">
    <source>
        <dbReference type="ARBA" id="ARBA00023125"/>
    </source>
</evidence>
<organism evidence="5 6">
    <name type="scientific">Patulibacter brassicae</name>
    <dbReference type="NCBI Taxonomy" id="1705717"/>
    <lineage>
        <taxon>Bacteria</taxon>
        <taxon>Bacillati</taxon>
        <taxon>Actinomycetota</taxon>
        <taxon>Thermoleophilia</taxon>
        <taxon>Solirubrobacterales</taxon>
        <taxon>Patulibacteraceae</taxon>
        <taxon>Patulibacter</taxon>
    </lineage>
</organism>
<evidence type="ECO:0000256" key="3">
    <source>
        <dbReference type="ARBA" id="ARBA00023163"/>
    </source>
</evidence>